<sequence length="133" mass="14570">MNAERQQGKDYQMTFDFEGREEALRHDQGGEDGIQSARIEESQTFTASDPARALTNRLMEAVCQAANLNRAYRRVKANKGSAGVDGMTIAQLRPWIAGHKDDLVAALLDGTYRPQPVRGVQIPKPGAGAQWAS</sequence>
<evidence type="ECO:0000313" key="3">
    <source>
        <dbReference type="EMBL" id="XBH06968.1"/>
    </source>
</evidence>
<organism evidence="3">
    <name type="scientific">Singulisphaera sp. Ch08</name>
    <dbReference type="NCBI Taxonomy" id="3120278"/>
    <lineage>
        <taxon>Bacteria</taxon>
        <taxon>Pseudomonadati</taxon>
        <taxon>Planctomycetota</taxon>
        <taxon>Planctomycetia</taxon>
        <taxon>Isosphaerales</taxon>
        <taxon>Isosphaeraceae</taxon>
        <taxon>Singulisphaera</taxon>
    </lineage>
</organism>
<dbReference type="AlphaFoldDB" id="A0AAU7CND0"/>
<evidence type="ECO:0000256" key="2">
    <source>
        <dbReference type="SAM" id="MobiDB-lite"/>
    </source>
</evidence>
<evidence type="ECO:0008006" key="4">
    <source>
        <dbReference type="Google" id="ProtNLM"/>
    </source>
</evidence>
<protein>
    <recommendedName>
        <fullName evidence="4">Group II intron reverse transcriptase/maturase</fullName>
    </recommendedName>
</protein>
<feature type="region of interest" description="Disordered" evidence="2">
    <location>
        <begin position="26"/>
        <end position="47"/>
    </location>
</feature>
<gene>
    <name evidence="3" type="ORF">V5E97_13275</name>
</gene>
<keyword evidence="1" id="KW-0175">Coiled coil</keyword>
<accession>A0AAU7CND0</accession>
<feature type="coiled-coil region" evidence="1">
    <location>
        <begin position="51"/>
        <end position="78"/>
    </location>
</feature>
<dbReference type="EMBL" id="CP155447">
    <property type="protein sequence ID" value="XBH06968.1"/>
    <property type="molecule type" value="Genomic_DNA"/>
</dbReference>
<name>A0AAU7CND0_9BACT</name>
<reference evidence="3" key="1">
    <citation type="submission" date="2024-05" db="EMBL/GenBank/DDBJ databases">
        <title>Planctomycetes of the genus Singulisphaera possess chitinolytic capabilities.</title>
        <authorList>
            <person name="Ivanova A."/>
        </authorList>
    </citation>
    <scope>NUCLEOTIDE SEQUENCE</scope>
    <source>
        <strain evidence="3">Ch08T</strain>
    </source>
</reference>
<proteinExistence type="predicted"/>
<evidence type="ECO:0000256" key="1">
    <source>
        <dbReference type="SAM" id="Coils"/>
    </source>
</evidence>